<organism evidence="1 2">
    <name type="scientific">Salipiger pallidus</name>
    <dbReference type="NCBI Taxonomy" id="1775170"/>
    <lineage>
        <taxon>Bacteria</taxon>
        <taxon>Pseudomonadati</taxon>
        <taxon>Pseudomonadota</taxon>
        <taxon>Alphaproteobacteria</taxon>
        <taxon>Rhodobacterales</taxon>
        <taxon>Roseobacteraceae</taxon>
        <taxon>Salipiger</taxon>
    </lineage>
</organism>
<evidence type="ECO:0000313" key="1">
    <source>
        <dbReference type="EMBL" id="GGG74178.1"/>
    </source>
</evidence>
<accession>A0A8J2ZKP0</accession>
<keyword evidence="2" id="KW-1185">Reference proteome</keyword>
<gene>
    <name evidence="1" type="ORF">GCM10011415_23250</name>
</gene>
<comment type="caution">
    <text evidence="1">The sequence shown here is derived from an EMBL/GenBank/DDBJ whole genome shotgun (WGS) entry which is preliminary data.</text>
</comment>
<proteinExistence type="predicted"/>
<name>A0A8J2ZKP0_9RHOB</name>
<reference evidence="1" key="2">
    <citation type="submission" date="2020-09" db="EMBL/GenBank/DDBJ databases">
        <authorList>
            <person name="Sun Q."/>
            <person name="Zhou Y."/>
        </authorList>
    </citation>
    <scope>NUCLEOTIDE SEQUENCE</scope>
    <source>
        <strain evidence="1">CGMCC 1.15762</strain>
    </source>
</reference>
<protein>
    <submittedName>
        <fullName evidence="1">Uncharacterized protein</fullName>
    </submittedName>
</protein>
<reference evidence="1" key="1">
    <citation type="journal article" date="2014" name="Int. J. Syst. Evol. Microbiol.">
        <title>Complete genome sequence of Corynebacterium casei LMG S-19264T (=DSM 44701T), isolated from a smear-ripened cheese.</title>
        <authorList>
            <consortium name="US DOE Joint Genome Institute (JGI-PGF)"/>
            <person name="Walter F."/>
            <person name="Albersmeier A."/>
            <person name="Kalinowski J."/>
            <person name="Ruckert C."/>
        </authorList>
    </citation>
    <scope>NUCLEOTIDE SEQUENCE</scope>
    <source>
        <strain evidence="1">CGMCC 1.15762</strain>
    </source>
</reference>
<dbReference type="Proteomes" id="UP000617145">
    <property type="component" value="Unassembled WGS sequence"/>
</dbReference>
<dbReference type="EMBL" id="BMJV01000004">
    <property type="protein sequence ID" value="GGG74178.1"/>
    <property type="molecule type" value="Genomic_DNA"/>
</dbReference>
<sequence>MPVGGCAMIVNLWSEQKFVTLTDDAGDWSFDAGALYGVPQGTPAPKGQHLGWPQSLNMREPLESEIAPYRGDY</sequence>
<dbReference type="AlphaFoldDB" id="A0A8J2ZKP0"/>
<evidence type="ECO:0000313" key="2">
    <source>
        <dbReference type="Proteomes" id="UP000617145"/>
    </source>
</evidence>